<proteinExistence type="predicted"/>
<gene>
    <name evidence="1" type="ORF">CAPTEDRAFT_210933</name>
</gene>
<organism evidence="1">
    <name type="scientific">Capitella teleta</name>
    <name type="common">Polychaete worm</name>
    <dbReference type="NCBI Taxonomy" id="283909"/>
    <lineage>
        <taxon>Eukaryota</taxon>
        <taxon>Metazoa</taxon>
        <taxon>Spiralia</taxon>
        <taxon>Lophotrochozoa</taxon>
        <taxon>Annelida</taxon>
        <taxon>Polychaeta</taxon>
        <taxon>Sedentaria</taxon>
        <taxon>Scolecida</taxon>
        <taxon>Capitellidae</taxon>
        <taxon>Capitella</taxon>
    </lineage>
</organism>
<dbReference type="OMA" id="YDANEAW"/>
<evidence type="ECO:0000313" key="2">
    <source>
        <dbReference type="EnsemblMetazoa" id="CapteP210933"/>
    </source>
</evidence>
<dbReference type="EnsemblMetazoa" id="CapteT210933">
    <property type="protein sequence ID" value="CapteP210933"/>
    <property type="gene ID" value="CapteG210933"/>
</dbReference>
<protein>
    <submittedName>
        <fullName evidence="1 2">Uncharacterized protein</fullName>
    </submittedName>
</protein>
<dbReference type="STRING" id="283909.R7VFE2"/>
<dbReference type="Proteomes" id="UP000014760">
    <property type="component" value="Unassembled WGS sequence"/>
</dbReference>
<dbReference type="PANTHER" id="PTHR31362">
    <property type="entry name" value="GLYCOSYLTRANSFERASE STELLO1-RELATED"/>
    <property type="match status" value="1"/>
</dbReference>
<feature type="non-terminal residue" evidence="1">
    <location>
        <position position="1"/>
    </location>
</feature>
<accession>R7VFE2</accession>
<reference evidence="3" key="1">
    <citation type="submission" date="2012-12" db="EMBL/GenBank/DDBJ databases">
        <authorList>
            <person name="Hellsten U."/>
            <person name="Grimwood J."/>
            <person name="Chapman J.A."/>
            <person name="Shapiro H."/>
            <person name="Aerts A."/>
            <person name="Otillar R.P."/>
            <person name="Terry A.Y."/>
            <person name="Boore J.L."/>
            <person name="Simakov O."/>
            <person name="Marletaz F."/>
            <person name="Cho S.-J."/>
            <person name="Edsinger-Gonzales E."/>
            <person name="Havlak P."/>
            <person name="Kuo D.-H."/>
            <person name="Larsson T."/>
            <person name="Lv J."/>
            <person name="Arendt D."/>
            <person name="Savage R."/>
            <person name="Osoegawa K."/>
            <person name="de Jong P."/>
            <person name="Lindberg D.R."/>
            <person name="Seaver E.C."/>
            <person name="Weisblat D.A."/>
            <person name="Putnam N.H."/>
            <person name="Grigoriev I.V."/>
            <person name="Rokhsar D.S."/>
        </authorList>
    </citation>
    <scope>NUCLEOTIDE SEQUENCE</scope>
    <source>
        <strain evidence="3">I ESC-2004</strain>
    </source>
</reference>
<keyword evidence="3" id="KW-1185">Reference proteome</keyword>
<sequence>SMSPTHRKVSSPPAKAPLNQWLIVQLNEHPEICTRLALSFPDWTIALVGMKSFSDRSHLSCRYFASQDAQHFWNSNRMAPLGEIYPSLMQVAYLQAVKENADVIYLPDPNLDLRELSMPSIAPPHSSFQGLTYIPENGHYFDPNVHFGCNISSAYLPSEQSTIYKLCTFPQSPVIQTPAIVGPLQLVIAQDFSDALLQENIRYCDSYAPPVLLHPGTFAPMHFHNSAFLYDAFWALPFQFELSIWDNLQWSFILQRLIGLTGSNNKTNSVLVHIQDVQDELPPAIAIKTESVRVKLLEFQCNVDSFVDCASNLLSDLSNEKFIEKSTVESFLNWLKMLQRIGYRFPSIIHQGLSSSMDCSEETIEFHPINFSTAMITKPYLPKPMFPVANLDFISQLYHSTCDSVKMPFVNNIDFARPLVQYSEILLLVIFNGPVYAALPYVEALYRSFFPNIVYCGPGHPNYNILQNLKQLKISFISYHKSPKGHVEGAFNYECLSIAIKMNYNVQGYLTIADDMVLFPSSIKNHTNHFDSVWFLPKGKSELLKSPGYGSAVAEYATSPQISGLKFLNGAERRPNGGNADVFYIPKRLASPFSQLADIFFDFQVFLEIAVPTIIQCLEFPDEFQTLKGLGLWKQDRTSPWIYFTPQDMVGMNFMHPTKWKSLSFGAKNNTEFYCNKIMPYMHDRF</sequence>
<dbReference type="AlphaFoldDB" id="R7VFE2"/>
<dbReference type="InterPro" id="IPR005049">
    <property type="entry name" value="STL-like"/>
</dbReference>
<dbReference type="Pfam" id="PF03385">
    <property type="entry name" value="STELLO"/>
    <property type="match status" value="1"/>
</dbReference>
<name>R7VFE2_CAPTE</name>
<dbReference type="EMBL" id="AMQN01035694">
    <property type="status" value="NOT_ANNOTATED_CDS"/>
    <property type="molecule type" value="Genomic_DNA"/>
</dbReference>
<dbReference type="EMBL" id="KB292444">
    <property type="protein sequence ID" value="ELU17568.1"/>
    <property type="molecule type" value="Genomic_DNA"/>
</dbReference>
<dbReference type="OrthoDB" id="6284370at2759"/>
<reference evidence="1 3" key="2">
    <citation type="journal article" date="2013" name="Nature">
        <title>Insights into bilaterian evolution from three spiralian genomes.</title>
        <authorList>
            <person name="Simakov O."/>
            <person name="Marletaz F."/>
            <person name="Cho S.J."/>
            <person name="Edsinger-Gonzales E."/>
            <person name="Havlak P."/>
            <person name="Hellsten U."/>
            <person name="Kuo D.H."/>
            <person name="Larsson T."/>
            <person name="Lv J."/>
            <person name="Arendt D."/>
            <person name="Savage R."/>
            <person name="Osoegawa K."/>
            <person name="de Jong P."/>
            <person name="Grimwood J."/>
            <person name="Chapman J.A."/>
            <person name="Shapiro H."/>
            <person name="Aerts A."/>
            <person name="Otillar R.P."/>
            <person name="Terry A.Y."/>
            <person name="Boore J.L."/>
            <person name="Grigoriev I.V."/>
            <person name="Lindberg D.R."/>
            <person name="Seaver E.C."/>
            <person name="Weisblat D.A."/>
            <person name="Putnam N.H."/>
            <person name="Rokhsar D.S."/>
        </authorList>
    </citation>
    <scope>NUCLEOTIDE SEQUENCE</scope>
    <source>
        <strain evidence="1 3">I ESC-2004</strain>
    </source>
</reference>
<reference evidence="2" key="3">
    <citation type="submission" date="2015-06" db="UniProtKB">
        <authorList>
            <consortium name="EnsemblMetazoa"/>
        </authorList>
    </citation>
    <scope>IDENTIFICATION</scope>
</reference>
<dbReference type="PANTHER" id="PTHR31362:SF0">
    <property type="entry name" value="EXOSTOSIN DOMAIN-CONTAINING PROTEIN-RELATED"/>
    <property type="match status" value="1"/>
</dbReference>
<evidence type="ECO:0000313" key="1">
    <source>
        <dbReference type="EMBL" id="ELU17568.1"/>
    </source>
</evidence>
<evidence type="ECO:0000313" key="3">
    <source>
        <dbReference type="Proteomes" id="UP000014760"/>
    </source>
</evidence>
<dbReference type="HOGENOM" id="CLU_365728_0_0_1"/>